<gene>
    <name evidence="1" type="ORF">EV191_1011063</name>
</gene>
<organism evidence="1 2">
    <name type="scientific">Tamaricihabitans halophyticus</name>
    <dbReference type="NCBI Taxonomy" id="1262583"/>
    <lineage>
        <taxon>Bacteria</taxon>
        <taxon>Bacillati</taxon>
        <taxon>Actinomycetota</taxon>
        <taxon>Actinomycetes</taxon>
        <taxon>Pseudonocardiales</taxon>
        <taxon>Pseudonocardiaceae</taxon>
        <taxon>Tamaricihabitans</taxon>
    </lineage>
</organism>
<keyword evidence="2" id="KW-1185">Reference proteome</keyword>
<proteinExistence type="predicted"/>
<dbReference type="PANTHER" id="PTHR36454">
    <property type="entry name" value="LMO2823 PROTEIN"/>
    <property type="match status" value="1"/>
</dbReference>
<protein>
    <submittedName>
        <fullName evidence="1">Uncharacterized protein (DUF1015 family)</fullName>
    </submittedName>
</protein>
<dbReference type="PANTHER" id="PTHR36454:SF1">
    <property type="entry name" value="DUF1015 DOMAIN-CONTAINING PROTEIN"/>
    <property type="match status" value="1"/>
</dbReference>
<name>A0A4R2RBL0_9PSEU</name>
<dbReference type="Proteomes" id="UP000294911">
    <property type="component" value="Unassembled WGS sequence"/>
</dbReference>
<dbReference type="AlphaFoldDB" id="A0A4R2RBL0"/>
<sequence>MSTAHAAVPARQPVDAPRIAVRPPRVFVANQNYAGAVHEPVPPERVRQLCADGAYTSVPVPSVVVYRVGSGAHWQTGVIAEVSIEDYRAGRIRRHESTQPERERRLDEYTEAAGIEQVPVTLTHPTRATLRGLLAEVASSQPDVHVVAGGLAHSVWTRHDAGLADAVQRELDEIDALYIADGHHRMAAAERYASRRATPGYTMAALFPSEEMRILGYHRCVTRPAGMSTPDILAALAALPGTARIEECVAAAPAPGAVAVYLDGRWYRLWLRPPRESATPRDELDVVVLDEGILAPLFGVTGADTHGALTLLPGGGDSAEAGRWCAAHDAIGFLLHAPSIEQVMAVSDAGMVMPAKSTWFDPKVAAGLFVRELSAG</sequence>
<reference evidence="1 2" key="1">
    <citation type="submission" date="2019-03" db="EMBL/GenBank/DDBJ databases">
        <title>Genomic Encyclopedia of Type Strains, Phase IV (KMG-IV): sequencing the most valuable type-strain genomes for metagenomic binning, comparative biology and taxonomic classification.</title>
        <authorList>
            <person name="Goeker M."/>
        </authorList>
    </citation>
    <scope>NUCLEOTIDE SEQUENCE [LARGE SCALE GENOMIC DNA]</scope>
    <source>
        <strain evidence="1 2">DSM 45765</strain>
    </source>
</reference>
<dbReference type="EMBL" id="SLXQ01000001">
    <property type="protein sequence ID" value="TCP57111.1"/>
    <property type="molecule type" value="Genomic_DNA"/>
</dbReference>
<dbReference type="InterPro" id="IPR008323">
    <property type="entry name" value="UCP033563"/>
</dbReference>
<dbReference type="RefSeq" id="WP_165912825.1">
    <property type="nucleotide sequence ID" value="NZ_SLXQ01000001.1"/>
</dbReference>
<dbReference type="Pfam" id="PF06245">
    <property type="entry name" value="DUF1015"/>
    <property type="match status" value="1"/>
</dbReference>
<evidence type="ECO:0000313" key="1">
    <source>
        <dbReference type="EMBL" id="TCP57111.1"/>
    </source>
</evidence>
<evidence type="ECO:0000313" key="2">
    <source>
        <dbReference type="Proteomes" id="UP000294911"/>
    </source>
</evidence>
<accession>A0A4R2RBL0</accession>
<comment type="caution">
    <text evidence="1">The sequence shown here is derived from an EMBL/GenBank/DDBJ whole genome shotgun (WGS) entry which is preliminary data.</text>
</comment>